<reference evidence="2 3" key="1">
    <citation type="submission" date="2024-08" db="EMBL/GenBank/DDBJ databases">
        <title>The draft genome of Apodemus speciosus.</title>
        <authorList>
            <person name="Nabeshima K."/>
            <person name="Suzuki S."/>
            <person name="Onuma M."/>
        </authorList>
    </citation>
    <scope>NUCLEOTIDE SEQUENCE [LARGE SCALE GENOMIC DNA]</scope>
    <source>
        <strain evidence="2">IB14-021</strain>
    </source>
</reference>
<dbReference type="PANTHER" id="PTHR14947">
    <property type="entry name" value="ZINC FINGER PROTEIN"/>
    <property type="match status" value="1"/>
</dbReference>
<gene>
    <name evidence="2" type="ORF">APTSU1_001861800</name>
</gene>
<sequence length="158" mass="18691">MDALTYDDVHVYFTREEWTLLDPSQKNLYKDVILETYRNLNAIGYNWEEHNIEEHCQSSRRHGRGMKEVVLERNPLKKLSVVKTLHVTVILKGMKEFILERNHTNAINVIKSVHDTVISEEHILKRSPMNVINVAKLLHIIVISKYIKEYILERNLQM</sequence>
<feature type="domain" description="KRAB" evidence="1">
    <location>
        <begin position="4"/>
        <end position="109"/>
    </location>
</feature>
<keyword evidence="3" id="KW-1185">Reference proteome</keyword>
<dbReference type="Gene3D" id="6.10.140.140">
    <property type="match status" value="1"/>
</dbReference>
<dbReference type="PANTHER" id="PTHR14947:SF26">
    <property type="entry name" value="RIKEN CDNA D130040H23 GENE"/>
    <property type="match status" value="1"/>
</dbReference>
<comment type="caution">
    <text evidence="2">The sequence shown here is derived from an EMBL/GenBank/DDBJ whole genome shotgun (WGS) entry which is preliminary data.</text>
</comment>
<dbReference type="InterPro" id="IPR039938">
    <property type="entry name" value="Sp4-like"/>
</dbReference>
<evidence type="ECO:0000313" key="3">
    <source>
        <dbReference type="Proteomes" id="UP001623349"/>
    </source>
</evidence>
<accession>A0ABQ0FVU2</accession>
<organism evidence="2 3">
    <name type="scientific">Apodemus speciosus</name>
    <name type="common">Large Japanese field mouse</name>
    <dbReference type="NCBI Taxonomy" id="105296"/>
    <lineage>
        <taxon>Eukaryota</taxon>
        <taxon>Metazoa</taxon>
        <taxon>Chordata</taxon>
        <taxon>Craniata</taxon>
        <taxon>Vertebrata</taxon>
        <taxon>Euteleostomi</taxon>
        <taxon>Mammalia</taxon>
        <taxon>Eutheria</taxon>
        <taxon>Euarchontoglires</taxon>
        <taxon>Glires</taxon>
        <taxon>Rodentia</taxon>
        <taxon>Myomorpha</taxon>
        <taxon>Muroidea</taxon>
        <taxon>Muridae</taxon>
        <taxon>Murinae</taxon>
        <taxon>Apodemus</taxon>
    </lineage>
</organism>
<dbReference type="CDD" id="cd07765">
    <property type="entry name" value="KRAB_A-box"/>
    <property type="match status" value="1"/>
</dbReference>
<dbReference type="SUPFAM" id="SSF109640">
    <property type="entry name" value="KRAB domain (Kruppel-associated box)"/>
    <property type="match status" value="1"/>
</dbReference>
<protein>
    <submittedName>
        <fullName evidence="2">Zinc finger protein 950</fullName>
    </submittedName>
</protein>
<dbReference type="PROSITE" id="PS50805">
    <property type="entry name" value="KRAB"/>
    <property type="match status" value="1"/>
</dbReference>
<dbReference type="InterPro" id="IPR001909">
    <property type="entry name" value="KRAB"/>
</dbReference>
<dbReference type="EMBL" id="BAAFST010000229">
    <property type="protein sequence ID" value="GAB1303372.1"/>
    <property type="molecule type" value="Genomic_DNA"/>
</dbReference>
<dbReference type="SMART" id="SM00349">
    <property type="entry name" value="KRAB"/>
    <property type="match status" value="1"/>
</dbReference>
<name>A0ABQ0FVU2_APOSI</name>
<dbReference type="Proteomes" id="UP001623349">
    <property type="component" value="Unassembled WGS sequence"/>
</dbReference>
<dbReference type="Pfam" id="PF01352">
    <property type="entry name" value="KRAB"/>
    <property type="match status" value="1"/>
</dbReference>
<proteinExistence type="predicted"/>
<evidence type="ECO:0000313" key="2">
    <source>
        <dbReference type="EMBL" id="GAB1303372.1"/>
    </source>
</evidence>
<dbReference type="InterPro" id="IPR036051">
    <property type="entry name" value="KRAB_dom_sf"/>
</dbReference>
<evidence type="ECO:0000259" key="1">
    <source>
        <dbReference type="PROSITE" id="PS50805"/>
    </source>
</evidence>